<proteinExistence type="predicted"/>
<evidence type="ECO:0000313" key="3">
    <source>
        <dbReference type="Proteomes" id="UP001223144"/>
    </source>
</evidence>
<evidence type="ECO:0000313" key="2">
    <source>
        <dbReference type="EMBL" id="MDH2393192.1"/>
    </source>
</evidence>
<feature type="compositionally biased region" description="Low complexity" evidence="1">
    <location>
        <begin position="1"/>
        <end position="17"/>
    </location>
</feature>
<dbReference type="Proteomes" id="UP001223144">
    <property type="component" value="Unassembled WGS sequence"/>
</dbReference>
<accession>A0ABT6HWW6</accession>
<dbReference type="EMBL" id="JARWBG010000059">
    <property type="protein sequence ID" value="MDH2393192.1"/>
    <property type="molecule type" value="Genomic_DNA"/>
</dbReference>
<evidence type="ECO:0000256" key="1">
    <source>
        <dbReference type="SAM" id="MobiDB-lite"/>
    </source>
</evidence>
<protein>
    <submittedName>
        <fullName evidence="2">Uncharacterized protein</fullName>
    </submittedName>
</protein>
<feature type="region of interest" description="Disordered" evidence="1">
    <location>
        <begin position="1"/>
        <end position="21"/>
    </location>
</feature>
<comment type="caution">
    <text evidence="2">The sequence shown here is derived from an EMBL/GenBank/DDBJ whole genome shotgun (WGS) entry which is preliminary data.</text>
</comment>
<gene>
    <name evidence="2" type="ORF">QCN29_31340</name>
</gene>
<reference evidence="2 3" key="1">
    <citation type="submission" date="2023-04" db="EMBL/GenBank/DDBJ databases">
        <title>Streptomyces chengmaiensis sp. nov. isolated from the stem of mangrove plant in Hainan.</title>
        <authorList>
            <person name="Huang X."/>
            <person name="Zhou S."/>
            <person name="Chu X."/>
            <person name="Xie Y."/>
            <person name="Lin Y."/>
        </authorList>
    </citation>
    <scope>NUCLEOTIDE SEQUENCE [LARGE SCALE GENOMIC DNA]</scope>
    <source>
        <strain evidence="2 3">HNM0663</strain>
    </source>
</reference>
<organism evidence="2 3">
    <name type="scientific">Streptomyces chengmaiensis</name>
    <dbReference type="NCBI Taxonomy" id="3040919"/>
    <lineage>
        <taxon>Bacteria</taxon>
        <taxon>Bacillati</taxon>
        <taxon>Actinomycetota</taxon>
        <taxon>Actinomycetes</taxon>
        <taxon>Kitasatosporales</taxon>
        <taxon>Streptomycetaceae</taxon>
        <taxon>Streptomyces</taxon>
    </lineage>
</organism>
<sequence length="130" mass="14210">MSEPLPEEPAPSVEAPAGMAPEDYEFWDDSTQTYYERQPDGTVAARPYTEAEAAQYENELALDSLHAEAATAIQYLDERIDLCLAHLALPTPTGEETAEQAKVLSDLAAYSAGTLKRLIKVLAIMLNKPI</sequence>
<name>A0ABT6HWW6_9ACTN</name>
<keyword evidence="3" id="KW-1185">Reference proteome</keyword>
<dbReference type="RefSeq" id="WP_279932418.1">
    <property type="nucleotide sequence ID" value="NZ_JARWBG010000059.1"/>
</dbReference>